<dbReference type="EMBL" id="LXQA010100040">
    <property type="protein sequence ID" value="MCI16250.1"/>
    <property type="molecule type" value="Genomic_DNA"/>
</dbReference>
<evidence type="ECO:0000313" key="2">
    <source>
        <dbReference type="EMBL" id="MCI16250.1"/>
    </source>
</evidence>
<name>A0A392PXT4_9FABA</name>
<accession>A0A392PXT4</accession>
<keyword evidence="1" id="KW-0472">Membrane</keyword>
<proteinExistence type="predicted"/>
<keyword evidence="1" id="KW-1133">Transmembrane helix</keyword>
<keyword evidence="2" id="KW-0762">Sugar transport</keyword>
<keyword evidence="1" id="KW-0812">Transmembrane</keyword>
<feature type="transmembrane region" description="Helical" evidence="1">
    <location>
        <begin position="26"/>
        <end position="47"/>
    </location>
</feature>
<protein>
    <submittedName>
        <fullName evidence="2">Sugar transporter ERD6-like 5-like</fullName>
    </submittedName>
</protein>
<reference evidence="2 3" key="1">
    <citation type="journal article" date="2018" name="Front. Plant Sci.">
        <title>Red Clover (Trifolium pratense) and Zigzag Clover (T. medium) - A Picture of Genomic Similarities and Differences.</title>
        <authorList>
            <person name="Dluhosova J."/>
            <person name="Istvanek J."/>
            <person name="Nedelnik J."/>
            <person name="Repkova J."/>
        </authorList>
    </citation>
    <scope>NUCLEOTIDE SEQUENCE [LARGE SCALE GENOMIC DNA]</scope>
    <source>
        <strain evidence="3">cv. 10/8</strain>
        <tissue evidence="2">Leaf</tissue>
    </source>
</reference>
<sequence>MDTEIKFSTPLLSSVGEEASSVPTRILILTTLVAVFGSYVFGSAIGYSSPAQSGIMDDLSLDVAE</sequence>
<keyword evidence="2" id="KW-0813">Transport</keyword>
<keyword evidence="3" id="KW-1185">Reference proteome</keyword>
<evidence type="ECO:0000256" key="1">
    <source>
        <dbReference type="SAM" id="Phobius"/>
    </source>
</evidence>
<organism evidence="2 3">
    <name type="scientific">Trifolium medium</name>
    <dbReference type="NCBI Taxonomy" id="97028"/>
    <lineage>
        <taxon>Eukaryota</taxon>
        <taxon>Viridiplantae</taxon>
        <taxon>Streptophyta</taxon>
        <taxon>Embryophyta</taxon>
        <taxon>Tracheophyta</taxon>
        <taxon>Spermatophyta</taxon>
        <taxon>Magnoliopsida</taxon>
        <taxon>eudicotyledons</taxon>
        <taxon>Gunneridae</taxon>
        <taxon>Pentapetalae</taxon>
        <taxon>rosids</taxon>
        <taxon>fabids</taxon>
        <taxon>Fabales</taxon>
        <taxon>Fabaceae</taxon>
        <taxon>Papilionoideae</taxon>
        <taxon>50 kb inversion clade</taxon>
        <taxon>NPAAA clade</taxon>
        <taxon>Hologalegina</taxon>
        <taxon>IRL clade</taxon>
        <taxon>Trifolieae</taxon>
        <taxon>Trifolium</taxon>
    </lineage>
</organism>
<feature type="non-terminal residue" evidence="2">
    <location>
        <position position="65"/>
    </location>
</feature>
<dbReference type="AlphaFoldDB" id="A0A392PXT4"/>
<comment type="caution">
    <text evidence="2">The sequence shown here is derived from an EMBL/GenBank/DDBJ whole genome shotgun (WGS) entry which is preliminary data.</text>
</comment>
<evidence type="ECO:0000313" key="3">
    <source>
        <dbReference type="Proteomes" id="UP000265520"/>
    </source>
</evidence>
<dbReference type="Proteomes" id="UP000265520">
    <property type="component" value="Unassembled WGS sequence"/>
</dbReference>